<keyword evidence="2" id="KW-0472">Membrane</keyword>
<comment type="caution">
    <text evidence="3">The sequence shown here is derived from an EMBL/GenBank/DDBJ whole genome shotgun (WGS) entry which is preliminary data.</text>
</comment>
<dbReference type="RefSeq" id="WP_231392414.1">
    <property type="nucleotide sequence ID" value="NZ_JADOTY010000001.1"/>
</dbReference>
<feature type="compositionally biased region" description="Polar residues" evidence="1">
    <location>
        <begin position="352"/>
        <end position="365"/>
    </location>
</feature>
<accession>A0ABS0JWE9</accession>
<sequence length="371" mass="39065">MVYRYESDEDAFEEYPEPGSDLSVLGAGPPPPAGPSPSRFPTPSLPRPNQLSLPSSQPAPTRAAVPQPAPNRADAPQPLPTRADIPPAPPRSQIYTSATPVEPSARRGGGRLWQVLIGGAAVLVLLALCGLGAAALLMDRNEQPQSNPTYQPNAAAPTSATPERLALDSRDTDQAPLTAKELFPGKELKLTDGQPSYQVLKTQSSGSCAVAATDEVADLLVRLGCNQVVRATLSTPDGNHLVTAGLFNLTDKVSAERARDRLRQLLDERQGRFRGLTGDEGDDTDTDVLTSAPARVGWQVRGHYLAYALVVRKDGAAIKAGDAKVREILFDMIELHLSRGVLQSRADGGTAGQPTAAPTGSNANQGGLPGD</sequence>
<keyword evidence="2" id="KW-0812">Transmembrane</keyword>
<keyword evidence="4" id="KW-1185">Reference proteome</keyword>
<reference evidence="3 4" key="1">
    <citation type="submission" date="2020-11" db="EMBL/GenBank/DDBJ databases">
        <title>Sequencing the genomes of 1000 actinobacteria strains.</title>
        <authorList>
            <person name="Klenk H.-P."/>
        </authorList>
    </citation>
    <scope>NUCLEOTIDE SEQUENCE [LARGE SCALE GENOMIC DNA]</scope>
    <source>
        <strain evidence="3 4">DSM 101695</strain>
    </source>
</reference>
<dbReference type="EMBL" id="JADOTY010000001">
    <property type="protein sequence ID" value="MBG6100684.1"/>
    <property type="molecule type" value="Genomic_DNA"/>
</dbReference>
<feature type="compositionally biased region" description="Pro residues" evidence="1">
    <location>
        <begin position="28"/>
        <end position="46"/>
    </location>
</feature>
<keyword evidence="2" id="KW-1133">Transmembrane helix</keyword>
<name>A0ABS0JWE9_9ACTN</name>
<organism evidence="3 4">
    <name type="scientific">Micromonospora vinacea</name>
    <dbReference type="NCBI Taxonomy" id="709878"/>
    <lineage>
        <taxon>Bacteria</taxon>
        <taxon>Bacillati</taxon>
        <taxon>Actinomycetota</taxon>
        <taxon>Actinomycetes</taxon>
        <taxon>Micromonosporales</taxon>
        <taxon>Micromonosporaceae</taxon>
        <taxon>Micromonospora</taxon>
    </lineage>
</organism>
<feature type="region of interest" description="Disordered" evidence="1">
    <location>
        <begin position="1"/>
        <end position="106"/>
    </location>
</feature>
<feature type="compositionally biased region" description="Polar residues" evidence="1">
    <location>
        <begin position="143"/>
        <end position="161"/>
    </location>
</feature>
<feature type="region of interest" description="Disordered" evidence="1">
    <location>
        <begin position="143"/>
        <end position="162"/>
    </location>
</feature>
<feature type="compositionally biased region" description="Acidic residues" evidence="1">
    <location>
        <begin position="7"/>
        <end position="16"/>
    </location>
</feature>
<evidence type="ECO:0000256" key="2">
    <source>
        <dbReference type="SAM" id="Phobius"/>
    </source>
</evidence>
<dbReference type="Proteomes" id="UP000631791">
    <property type="component" value="Unassembled WGS sequence"/>
</dbReference>
<feature type="compositionally biased region" description="Polar residues" evidence="1">
    <location>
        <begin position="47"/>
        <end position="59"/>
    </location>
</feature>
<feature type="region of interest" description="Disordered" evidence="1">
    <location>
        <begin position="345"/>
        <end position="371"/>
    </location>
</feature>
<evidence type="ECO:0000313" key="3">
    <source>
        <dbReference type="EMBL" id="MBG6100684.1"/>
    </source>
</evidence>
<gene>
    <name evidence="3" type="ORF">IW249_001098</name>
</gene>
<protein>
    <submittedName>
        <fullName evidence="3">Uncharacterized protein</fullName>
    </submittedName>
</protein>
<evidence type="ECO:0000256" key="1">
    <source>
        <dbReference type="SAM" id="MobiDB-lite"/>
    </source>
</evidence>
<proteinExistence type="predicted"/>
<evidence type="ECO:0000313" key="4">
    <source>
        <dbReference type="Proteomes" id="UP000631791"/>
    </source>
</evidence>
<feature type="transmembrane region" description="Helical" evidence="2">
    <location>
        <begin position="115"/>
        <end position="138"/>
    </location>
</feature>